<evidence type="ECO:0000313" key="9">
    <source>
        <dbReference type="EMBL" id="AZZ55048.1"/>
    </source>
</evidence>
<dbReference type="InterPro" id="IPR020841">
    <property type="entry name" value="PKS_Beta-ketoAc_synthase_dom"/>
</dbReference>
<dbReference type="Gene3D" id="3.90.1150.10">
    <property type="entry name" value="Aspartate Aminotransferase, domain 1"/>
    <property type="match status" value="1"/>
</dbReference>
<feature type="domain" description="Carrier" evidence="7">
    <location>
        <begin position="2469"/>
        <end position="2544"/>
    </location>
</feature>
<keyword evidence="5" id="KW-0663">Pyridoxal phosphate</keyword>
<dbReference type="GO" id="GO:0016705">
    <property type="term" value="F:oxidoreductase activity, acting on paired donors, with incorporation or reduction of molecular oxygen"/>
    <property type="evidence" value="ECO:0007669"/>
    <property type="project" value="InterPro"/>
</dbReference>
<dbReference type="InterPro" id="IPR023213">
    <property type="entry name" value="CAT-like_dom_sf"/>
</dbReference>
<dbReference type="CDD" id="cd00610">
    <property type="entry name" value="OAT_like"/>
    <property type="match status" value="1"/>
</dbReference>
<dbReference type="InterPro" id="IPR042099">
    <property type="entry name" value="ANL_N_sf"/>
</dbReference>
<dbReference type="SUPFAM" id="SSF47336">
    <property type="entry name" value="ACP-like"/>
    <property type="match status" value="2"/>
</dbReference>
<dbReference type="NCBIfam" id="TIGR04020">
    <property type="entry name" value="seco_metab_LLM"/>
    <property type="match status" value="1"/>
</dbReference>
<dbReference type="Pfam" id="PF00109">
    <property type="entry name" value="ketoacyl-synt"/>
    <property type="match status" value="1"/>
</dbReference>
<dbReference type="Pfam" id="PF16197">
    <property type="entry name" value="KAsynt_C_assoc"/>
    <property type="match status" value="1"/>
</dbReference>
<dbReference type="InterPro" id="IPR036661">
    <property type="entry name" value="Luciferase-like_sf"/>
</dbReference>
<dbReference type="InterPro" id="IPR015422">
    <property type="entry name" value="PyrdxlP-dep_Trfase_small"/>
</dbReference>
<dbReference type="PANTHER" id="PTHR43775:SF37">
    <property type="entry name" value="SI:DKEY-61P9.11"/>
    <property type="match status" value="1"/>
</dbReference>
<dbReference type="GO" id="GO:0008483">
    <property type="term" value="F:transaminase activity"/>
    <property type="evidence" value="ECO:0007669"/>
    <property type="project" value="InterPro"/>
</dbReference>
<dbReference type="Gene3D" id="3.40.640.10">
    <property type="entry name" value="Type I PLP-dependent aspartate aminotransferase-like (Major domain)"/>
    <property type="match status" value="1"/>
</dbReference>
<dbReference type="Gene3D" id="3.30.559.10">
    <property type="entry name" value="Chloramphenicol acetyltransferase-like domain"/>
    <property type="match status" value="1"/>
</dbReference>
<dbReference type="PANTHER" id="PTHR43775">
    <property type="entry name" value="FATTY ACID SYNTHASE"/>
    <property type="match status" value="1"/>
</dbReference>
<dbReference type="InterPro" id="IPR015421">
    <property type="entry name" value="PyrdxlP-dep_Trfase_major"/>
</dbReference>
<dbReference type="PROSITE" id="PS52004">
    <property type="entry name" value="KS3_2"/>
    <property type="match status" value="1"/>
</dbReference>
<gene>
    <name evidence="9" type="ORF">C7V51_03450</name>
</gene>
<dbReference type="PROSITE" id="PS00012">
    <property type="entry name" value="PHOSPHOPANTETHEINE"/>
    <property type="match status" value="1"/>
</dbReference>
<dbReference type="InterPro" id="IPR016039">
    <property type="entry name" value="Thiolase-like"/>
</dbReference>
<dbReference type="InterPro" id="IPR036736">
    <property type="entry name" value="ACP-like_sf"/>
</dbReference>
<dbReference type="Gene3D" id="3.40.50.12780">
    <property type="entry name" value="N-terminal domain of ligase-like"/>
    <property type="match status" value="1"/>
</dbReference>
<dbReference type="InterPro" id="IPR050091">
    <property type="entry name" value="PKS_NRPS_Biosynth_Enz"/>
</dbReference>
<dbReference type="InterPro" id="IPR014030">
    <property type="entry name" value="Ketoacyl_synth_N"/>
</dbReference>
<dbReference type="CDD" id="cd00833">
    <property type="entry name" value="PKS"/>
    <property type="match status" value="1"/>
</dbReference>
<feature type="region of interest" description="Disordered" evidence="6">
    <location>
        <begin position="2429"/>
        <end position="2461"/>
    </location>
</feature>
<dbReference type="RefSeq" id="WP_104354236.1">
    <property type="nucleotide sequence ID" value="NZ_CP028130.1"/>
</dbReference>
<evidence type="ECO:0000256" key="5">
    <source>
        <dbReference type="ARBA" id="ARBA00022898"/>
    </source>
</evidence>
<dbReference type="InterPro" id="IPR014031">
    <property type="entry name" value="Ketoacyl_synth_C"/>
</dbReference>
<dbReference type="SUPFAM" id="SSF56801">
    <property type="entry name" value="Acetyl-CoA synthetase-like"/>
    <property type="match status" value="1"/>
</dbReference>
<dbReference type="CDD" id="cd01097">
    <property type="entry name" value="Tetrahydromethanopterin_reductase"/>
    <property type="match status" value="1"/>
</dbReference>
<dbReference type="InterPro" id="IPR005814">
    <property type="entry name" value="Aminotrans_3"/>
</dbReference>
<organism evidence="9 10">
    <name type="scientific">Rathayibacter iranicus</name>
    <dbReference type="NCBI Taxonomy" id="59737"/>
    <lineage>
        <taxon>Bacteria</taxon>
        <taxon>Bacillati</taxon>
        <taxon>Actinomycetota</taxon>
        <taxon>Actinomycetes</taxon>
        <taxon>Micrococcales</taxon>
        <taxon>Microbacteriaceae</taxon>
        <taxon>Rathayibacter</taxon>
    </lineage>
</organism>
<evidence type="ECO:0000256" key="1">
    <source>
        <dbReference type="ARBA" id="ARBA00001957"/>
    </source>
</evidence>
<accession>A0AAD1ELH0</accession>
<dbReference type="InterPro" id="IPR011251">
    <property type="entry name" value="Luciferase-like_dom"/>
</dbReference>
<dbReference type="Gene3D" id="1.10.1200.10">
    <property type="entry name" value="ACP-like"/>
    <property type="match status" value="2"/>
</dbReference>
<dbReference type="SUPFAM" id="SSF53901">
    <property type="entry name" value="Thiolase-like"/>
    <property type="match status" value="1"/>
</dbReference>
<feature type="domain" description="Carrier" evidence="7">
    <location>
        <begin position="790"/>
        <end position="868"/>
    </location>
</feature>
<evidence type="ECO:0000256" key="2">
    <source>
        <dbReference type="ARBA" id="ARBA00022450"/>
    </source>
</evidence>
<dbReference type="GO" id="GO:0006633">
    <property type="term" value="P:fatty acid biosynthetic process"/>
    <property type="evidence" value="ECO:0007669"/>
    <property type="project" value="TreeGrafter"/>
</dbReference>
<dbReference type="SMART" id="SM00823">
    <property type="entry name" value="PKS_PP"/>
    <property type="match status" value="2"/>
</dbReference>
<dbReference type="Pfam" id="PF00202">
    <property type="entry name" value="Aminotran_3"/>
    <property type="match status" value="1"/>
</dbReference>
<dbReference type="InterPro" id="IPR001242">
    <property type="entry name" value="Condensation_dom"/>
</dbReference>
<keyword evidence="2" id="KW-0596">Phosphopantetheine</keyword>
<evidence type="ECO:0000256" key="3">
    <source>
        <dbReference type="ARBA" id="ARBA00022553"/>
    </source>
</evidence>
<dbReference type="Gene3D" id="3.20.20.30">
    <property type="entry name" value="Luciferase-like domain"/>
    <property type="match status" value="1"/>
</dbReference>
<dbReference type="Gene3D" id="3.40.47.10">
    <property type="match status" value="1"/>
</dbReference>
<comment type="cofactor">
    <cofactor evidence="1">
        <name>pantetheine 4'-phosphate</name>
        <dbReference type="ChEBI" id="CHEBI:47942"/>
    </cofactor>
</comment>
<evidence type="ECO:0000259" key="8">
    <source>
        <dbReference type="PROSITE" id="PS52004"/>
    </source>
</evidence>
<dbReference type="Pfam" id="PF00296">
    <property type="entry name" value="Bac_luciferase"/>
    <property type="match status" value="1"/>
</dbReference>
<dbReference type="Pfam" id="PF02801">
    <property type="entry name" value="Ketoacyl-synt_C"/>
    <property type="match status" value="1"/>
</dbReference>
<protein>
    <submittedName>
        <fullName evidence="9">LLM class flavin-dependent oxidoreductase</fullName>
    </submittedName>
</protein>
<dbReference type="InterPro" id="IPR015424">
    <property type="entry name" value="PyrdxlP-dep_Trfase"/>
</dbReference>
<sequence>MSNPAHNKYGDEDTIVPSRDPIAVVGVGLRLPAGISDLAQLWDALAGEFDAVRDLPSAPWSALAERTGLGTTAVAVSGAFLDEVIGFDAKFFGISPREASNIDPQHRLLLQTGWEALENANIAADSLAGTPTGVFVGIGGSDYGELSAGPARADLWDAYTLTGANRAMAAGRLSYFLRVHGPAMCVDTTCSSSLVAVHLAIQSLRARECDVALASGVNLVRAPGSIEARRLSGALSPSGRCRAFDAEADGFVLGEGAITIVLKRYEDARRDGDPIVGVIKGSAVNQDGPSSGQAAPNGSAQRMVIRSALANAGVGAHEVGYVEAHGTGTVLGDPIELEALASVYGHVENRRRPLRVGSVKTNFGHLEAASGILSLVKALLIADRGQIPATLHQKLPNPRVVWDRSTLLVQDRLTAWDGIGPIRLVGVSAFGLSGTNCHIVVSNVDRVAREDPSPDDGPTLLLVSAKDDEALRDLAEAYTEEIRTASIPLQDFSVSAGSGRSQFRHRLAIVADNRADMEIQLTDFVRERPDEPTSWETTGFHAGNVPVRNTTRPVMLVLPDGPSLLFDEFVAELSAHIPAFSEGVHLVDEAVRMIDIAVDSKHAVTIRRFTMQFAFARMWSSWGLNPSVCVLSERDQPVLAVLTGRYPLAAGLAWALGVGPAPQGPHPEHGPEMILLPPSNDDASACDAVRSYQAGEECLVIQIGGWRSVLLGDSCLAYCHPRDVAPSTVLNQLAGLYVRGYRVTWNGVLHGARTAPLPKHPMRRTPHLMTLPAADDGDSGTAEISIRKATPLDEVTGYLRRQLADLLDMEADEIASKQPMFELGADSMVYAGLLERIARQYAVRIEVRQLFEELHTLADLADAVIRGAQAVPERPATPQAAAPESDDAPRPPAPKSGGPAARTVLDDRQPTLPPVSVRRSDLESYFDDVVRRYQLKTGASREYAERNQAHLVNNRRFVAPSNRYAAQLRYPLCGVRSAGSKLWDADGNEYVDLSMGFGAHLLGHSPAPVVAALDSQLSTGIQLGSASQRAGEVAQLLSGFTGMDRSLFCVSGTEAMMTAIRIARAATGKSKVVFFNHAYHGHFDGTLVTPDLGDPNFSALPMAAGVTPSQVQDSLVLPIGRQRSLDVIDALRDEIAAVVIEPVQNASPGQHPVEFLKQLRELTSQTGIALVFDEILTGFRAAPGGCQEVFGIRADIVAYGKCLAAGLPIAAVSGRRQYMDLVDGGNWIGSPSISDTEKMTYTAGTYANHPLALSAASAVLRHLRDAGPALQENLNRRADAMVSRLNASFEELKVPIRVPNFGSFFRFVERNNFSFVNQSVEADVFRVNLSLHGVYVAETGASFISTAHTDDDIDAIVRAATDVASEMKQAGCWNGQADLGGGRRSTAQSPGATVTVTERTGQSSPTAHRFSSGIPSLSLSYFGDSEHLRPDEHLELLMEGAEYADTAGLEALWLPERHFHGFGGFSPNPAVLAAAVAQRTSRLQLRAGSVAAPLHHPARIAEEWAMVDAMSGGRVGLSFASGWNDRDFVFAPGGFEDRHRTVTQHMDTVRRLWRGEEMSFSNGSAEFSLRTYPRPLRQELPVWMTALSNPQTFTAAGRSGAGVLTNLVRQDIDQLADNIALYRSARCDAGLDPAAGRITVLVHTLLGQDSSEIRAAARGPLTEYLRSALDLTGRMSNEARRADVTSLNGSDRDYLVTRAADSLLDTKALVGTVETVVPLVLRLGAAGVDEIACFVDFGAPREAVREGYERLGELNERLRRMSEAEPRNYADAIPSRGSGIMAGPCAPPLGMRRSEVDLPTTANQRLVWAASQLSDEASNAYNLRRVLQLIGQVHVPALRSAVRELANRHESLRGAYSDDGTKVRIANPRDITLVVHDLTGSSDIDGEVTRFLRAESTETFDLAQGPLIRASLLKIASDTHLLVMTTHHVAVDGTAENVLLRELGALYNYFRGGAVGRPILPEPRALGDYLNGAGSRPASHDDLEYWRSQLSDLPEPFRLEVPRREDGLVDPAGGRRYFDFPSHILDAVRLRGSESRATPFMVLLAAFMAFLGRTSGNDDVIVGVPVSRRSHRAADPSLVAYCANTLPIRLRTARHEDFSAVLADVRSTLLDGFEHEQAPYGDILKAIPRQGPWGRPSAVTTVFGWDEVATPAFDHLHVGHVESDTTAVRFDLGLNVTRSSDRYRLAWDYNESLFSEKDVQRLQNEFLDFLVSVTYADTDQGTKDREAIVERRSTFEAIKDRMASNSHDDSLALDRTRSPLGGLPPKMVVRRSLALAARLGQYGVSAGDRIAIDVTPGPDLFTAFLAAVRIGAVVHLRPWTGRVSIVLDDRLGTRGDSTVTRVPLNEWSVEGEGPSDPPSVAGAVLAQPEGETLSGEELIDRVDHLLHDSSFRTQRIAVVLPTSMESVDNWVSFVAAVIAGCPTQWEGLSVRSDGERSETSIIPSPDGRDDAEPDIPTGRAGDVQVPGGADGVNDIGKVLAIWREVLRDSSLTADSNFFEAGGDSMQAIQVLARIRRTFGIRVSASLMFRAQTPRAFSLGLRARSAVTIPNASLEAGV</sequence>
<dbReference type="Gene3D" id="3.30.559.30">
    <property type="entry name" value="Nonribosomal peptide synthetase, condensation domain"/>
    <property type="match status" value="1"/>
</dbReference>
<dbReference type="SMART" id="SM00825">
    <property type="entry name" value="PKS_KS"/>
    <property type="match status" value="1"/>
</dbReference>
<dbReference type="PROSITE" id="PS50075">
    <property type="entry name" value="CARRIER"/>
    <property type="match status" value="2"/>
</dbReference>
<dbReference type="GO" id="GO:0031177">
    <property type="term" value="F:phosphopantetheine binding"/>
    <property type="evidence" value="ECO:0007669"/>
    <property type="project" value="InterPro"/>
</dbReference>
<dbReference type="SUPFAM" id="SSF53383">
    <property type="entry name" value="PLP-dependent transferases"/>
    <property type="match status" value="1"/>
</dbReference>
<feature type="domain" description="Ketosynthase family 3 (KS3)" evidence="8">
    <location>
        <begin position="19"/>
        <end position="443"/>
    </location>
</feature>
<dbReference type="GO" id="GO:0030170">
    <property type="term" value="F:pyridoxal phosphate binding"/>
    <property type="evidence" value="ECO:0007669"/>
    <property type="project" value="InterPro"/>
</dbReference>
<name>A0AAD1ELH0_9MICO</name>
<dbReference type="InterPro" id="IPR006162">
    <property type="entry name" value="Ppantetheine_attach_site"/>
</dbReference>
<evidence type="ECO:0000259" key="7">
    <source>
        <dbReference type="PROSITE" id="PS50075"/>
    </source>
</evidence>
<dbReference type="InterPro" id="IPR049704">
    <property type="entry name" value="Aminotrans_3_PPA_site"/>
</dbReference>
<dbReference type="InterPro" id="IPR020806">
    <property type="entry name" value="PKS_PP-bd"/>
</dbReference>
<dbReference type="InterPro" id="IPR032821">
    <property type="entry name" value="PKS_assoc"/>
</dbReference>
<dbReference type="KEGG" id="ria:C7V51_03450"/>
<dbReference type="PROSITE" id="PS00600">
    <property type="entry name" value="AA_TRANSFER_CLASS_3"/>
    <property type="match status" value="1"/>
</dbReference>
<keyword evidence="3" id="KW-0597">Phosphoprotein</keyword>
<evidence type="ECO:0000256" key="6">
    <source>
        <dbReference type="SAM" id="MobiDB-lite"/>
    </source>
</evidence>
<proteinExistence type="predicted"/>
<evidence type="ECO:0000313" key="10">
    <source>
        <dbReference type="Proteomes" id="UP000283946"/>
    </source>
</evidence>
<feature type="region of interest" description="Disordered" evidence="6">
    <location>
        <begin position="872"/>
        <end position="914"/>
    </location>
</feature>
<dbReference type="Proteomes" id="UP000283946">
    <property type="component" value="Chromosome"/>
</dbReference>
<keyword evidence="4" id="KW-0808">Transferase</keyword>
<dbReference type="GO" id="GO:0004312">
    <property type="term" value="F:fatty acid synthase activity"/>
    <property type="evidence" value="ECO:0007669"/>
    <property type="project" value="TreeGrafter"/>
</dbReference>
<dbReference type="Pfam" id="PF00550">
    <property type="entry name" value="PP-binding"/>
    <property type="match status" value="2"/>
</dbReference>
<dbReference type="InterPro" id="IPR024011">
    <property type="entry name" value="Biosynth_lucif-like_mOase_dom"/>
</dbReference>
<dbReference type="InterPro" id="IPR009081">
    <property type="entry name" value="PP-bd_ACP"/>
</dbReference>
<dbReference type="EMBL" id="CP028130">
    <property type="protein sequence ID" value="AZZ55048.1"/>
    <property type="molecule type" value="Genomic_DNA"/>
</dbReference>
<reference evidence="9 10" key="1">
    <citation type="submission" date="2018-03" db="EMBL/GenBank/DDBJ databases">
        <title>Bacteriophage NCPPB3778 and a type I-E CRISPR drive the evolution of the US Biological Select Agent, Rathayibacter toxicus.</title>
        <authorList>
            <person name="Davis E.W.II."/>
            <person name="Tabima J.F."/>
            <person name="Weisberg A.J."/>
            <person name="Dantas Lopes L."/>
            <person name="Wiseman M.S."/>
            <person name="Wiseman M.S."/>
            <person name="Pupko T."/>
            <person name="Belcher M.S."/>
            <person name="Sechler A.J."/>
            <person name="Tancos M.A."/>
            <person name="Schroeder B.K."/>
            <person name="Murray T.D."/>
            <person name="Luster D.G."/>
            <person name="Schneider W.L."/>
            <person name="Rogers E."/>
            <person name="Andreote F.D."/>
            <person name="Grunwald N.J."/>
            <person name="Putnam M.L."/>
            <person name="Chang J.H."/>
        </authorList>
    </citation>
    <scope>NUCLEOTIDE SEQUENCE [LARGE SCALE GENOMIC DNA]</scope>
    <source>
        <strain evidence="9 10">NCCPB 2253</strain>
    </source>
</reference>
<dbReference type="Pfam" id="PF00668">
    <property type="entry name" value="Condensation"/>
    <property type="match status" value="1"/>
</dbReference>
<dbReference type="SUPFAM" id="SSF51679">
    <property type="entry name" value="Bacterial luciferase-like"/>
    <property type="match status" value="1"/>
</dbReference>
<dbReference type="SUPFAM" id="SSF52777">
    <property type="entry name" value="CoA-dependent acyltransferases"/>
    <property type="match status" value="2"/>
</dbReference>
<evidence type="ECO:0000256" key="4">
    <source>
        <dbReference type="ARBA" id="ARBA00022679"/>
    </source>
</evidence>
<dbReference type="Gene3D" id="3.30.70.3290">
    <property type="match status" value="1"/>
</dbReference>